<feature type="region of interest" description="Disordered" evidence="1">
    <location>
        <begin position="1"/>
        <end position="34"/>
    </location>
</feature>
<feature type="non-terminal residue" evidence="2">
    <location>
        <position position="90"/>
    </location>
</feature>
<evidence type="ECO:0000313" key="3">
    <source>
        <dbReference type="Proteomes" id="UP001143981"/>
    </source>
</evidence>
<protein>
    <submittedName>
        <fullName evidence="2">Uncharacterized protein</fullName>
    </submittedName>
</protein>
<dbReference type="Proteomes" id="UP001143981">
    <property type="component" value="Unassembled WGS sequence"/>
</dbReference>
<proteinExistence type="predicted"/>
<feature type="compositionally biased region" description="Polar residues" evidence="1">
    <location>
        <begin position="54"/>
        <end position="76"/>
    </location>
</feature>
<comment type="caution">
    <text evidence="2">The sequence shown here is derived from an EMBL/GenBank/DDBJ whole genome shotgun (WGS) entry which is preliminary data.</text>
</comment>
<accession>A0A9W7XPT3</accession>
<organism evidence="2 3">
    <name type="scientific">Coemansia biformis</name>
    <dbReference type="NCBI Taxonomy" id="1286918"/>
    <lineage>
        <taxon>Eukaryota</taxon>
        <taxon>Fungi</taxon>
        <taxon>Fungi incertae sedis</taxon>
        <taxon>Zoopagomycota</taxon>
        <taxon>Kickxellomycotina</taxon>
        <taxon>Kickxellomycetes</taxon>
        <taxon>Kickxellales</taxon>
        <taxon>Kickxellaceae</taxon>
        <taxon>Coemansia</taxon>
    </lineage>
</organism>
<keyword evidence="3" id="KW-1185">Reference proteome</keyword>
<sequence length="90" mass="9564">SSSTSSMWERRPFAPTASPTSSATSWRRTLSGPRRSHVFSRISCRDCCSATLPTACTGASSAGTRSFTRQTPSGRTRQPIRCGAAPAHSS</sequence>
<reference evidence="2" key="1">
    <citation type="submission" date="2022-07" db="EMBL/GenBank/DDBJ databases">
        <title>Phylogenomic reconstructions and comparative analyses of Kickxellomycotina fungi.</title>
        <authorList>
            <person name="Reynolds N.K."/>
            <person name="Stajich J.E."/>
            <person name="Barry K."/>
            <person name="Grigoriev I.V."/>
            <person name="Crous P."/>
            <person name="Smith M.E."/>
        </authorList>
    </citation>
    <scope>NUCLEOTIDE SEQUENCE</scope>
    <source>
        <strain evidence="2">BCRC 34381</strain>
    </source>
</reference>
<feature type="region of interest" description="Disordered" evidence="1">
    <location>
        <begin position="54"/>
        <end position="90"/>
    </location>
</feature>
<name>A0A9W7XPT3_9FUNG</name>
<evidence type="ECO:0000313" key="2">
    <source>
        <dbReference type="EMBL" id="KAJ1718364.1"/>
    </source>
</evidence>
<evidence type="ECO:0000256" key="1">
    <source>
        <dbReference type="SAM" id="MobiDB-lite"/>
    </source>
</evidence>
<feature type="compositionally biased region" description="Low complexity" evidence="1">
    <location>
        <begin position="13"/>
        <end position="29"/>
    </location>
</feature>
<gene>
    <name evidence="2" type="ORF">LPJ61_006668</name>
</gene>
<dbReference type="EMBL" id="JANBOI010003527">
    <property type="protein sequence ID" value="KAJ1718364.1"/>
    <property type="molecule type" value="Genomic_DNA"/>
</dbReference>
<feature type="non-terminal residue" evidence="2">
    <location>
        <position position="1"/>
    </location>
</feature>
<dbReference type="AlphaFoldDB" id="A0A9W7XPT3"/>